<evidence type="ECO:0000313" key="5">
    <source>
        <dbReference type="EMBL" id="TCO85935.1"/>
    </source>
</evidence>
<protein>
    <submittedName>
        <fullName evidence="5">AraC family transcriptional regulator</fullName>
    </submittedName>
</protein>
<dbReference type="SMART" id="SM00871">
    <property type="entry name" value="AraC_E_bind"/>
    <property type="match status" value="1"/>
</dbReference>
<dbReference type="GO" id="GO:0003700">
    <property type="term" value="F:DNA-binding transcription factor activity"/>
    <property type="evidence" value="ECO:0007669"/>
    <property type="project" value="InterPro"/>
</dbReference>
<dbReference type="SMART" id="SM00342">
    <property type="entry name" value="HTH_ARAC"/>
    <property type="match status" value="1"/>
</dbReference>
<dbReference type="Gene3D" id="3.20.80.10">
    <property type="entry name" value="Regulatory factor, effector binding domain"/>
    <property type="match status" value="1"/>
</dbReference>
<sequence>MEWVKCLQRAIDYMEEHLEDAIDYEEIGRQAYSSSFHFQRVFHMISGYSVGEYIRNRRLTLAGVELSTENVKVIDVALKYGYNSPESFSRAFTKFHGITPAQAKNGNVNLKSFSRISVKLILEGGTAMDYRIEKREAFQVIAKRASYEGGGEIASKNIHNTWETCIKDGTIQTLAGYVNPKNVFGGAIVGISFADCNAGDFDYAIAAAYTGGSVAEGLTIEEIPANTWAIFPCTGKMPEAFTELWKKIYTEFFPASKYQPAGGFCIEVYPSDEVYRNDFHCEIWFSVEEK</sequence>
<reference evidence="5 6" key="1">
    <citation type="submission" date="2019-03" db="EMBL/GenBank/DDBJ databases">
        <title>Genomic Encyclopedia of Type Strains, Phase IV (KMG-IV): sequencing the most valuable type-strain genomes for metagenomic binning, comparative biology and taxonomic classification.</title>
        <authorList>
            <person name="Goeker M."/>
        </authorList>
    </citation>
    <scope>NUCLEOTIDE SEQUENCE [LARGE SCALE GENOMIC DNA]</scope>
    <source>
        <strain evidence="5 6">DSM 28559</strain>
    </source>
</reference>
<evidence type="ECO:0000256" key="2">
    <source>
        <dbReference type="ARBA" id="ARBA00023125"/>
    </source>
</evidence>
<proteinExistence type="predicted"/>
<organism evidence="5 6">
    <name type="scientific">Frisingicoccus caecimuris</name>
    <dbReference type="NCBI Taxonomy" id="1796636"/>
    <lineage>
        <taxon>Bacteria</taxon>
        <taxon>Bacillati</taxon>
        <taxon>Bacillota</taxon>
        <taxon>Clostridia</taxon>
        <taxon>Lachnospirales</taxon>
        <taxon>Lachnospiraceae</taxon>
        <taxon>Frisingicoccus</taxon>
    </lineage>
</organism>
<dbReference type="InterPro" id="IPR018060">
    <property type="entry name" value="HTH_AraC"/>
</dbReference>
<dbReference type="PRINTS" id="PR00032">
    <property type="entry name" value="HTHARAC"/>
</dbReference>
<feature type="domain" description="HTH araC/xylS-type" evidence="4">
    <location>
        <begin position="8"/>
        <end position="106"/>
    </location>
</feature>
<dbReference type="Pfam" id="PF12833">
    <property type="entry name" value="HTH_18"/>
    <property type="match status" value="1"/>
</dbReference>
<dbReference type="Gene3D" id="1.10.10.60">
    <property type="entry name" value="Homeodomain-like"/>
    <property type="match status" value="2"/>
</dbReference>
<dbReference type="Pfam" id="PF14526">
    <property type="entry name" value="Cass2"/>
    <property type="match status" value="1"/>
</dbReference>
<dbReference type="RefSeq" id="WP_132088954.1">
    <property type="nucleotide sequence ID" value="NZ_JANKAQ010000001.1"/>
</dbReference>
<dbReference type="InterPro" id="IPR011256">
    <property type="entry name" value="Reg_factor_effector_dom_sf"/>
</dbReference>
<dbReference type="InterPro" id="IPR050959">
    <property type="entry name" value="MarA-like"/>
</dbReference>
<comment type="caution">
    <text evidence="5">The sequence shown here is derived from an EMBL/GenBank/DDBJ whole genome shotgun (WGS) entry which is preliminary data.</text>
</comment>
<evidence type="ECO:0000313" key="6">
    <source>
        <dbReference type="Proteomes" id="UP000295711"/>
    </source>
</evidence>
<keyword evidence="1" id="KW-0805">Transcription regulation</keyword>
<dbReference type="OrthoDB" id="9801123at2"/>
<keyword evidence="6" id="KW-1185">Reference proteome</keyword>
<dbReference type="AlphaFoldDB" id="A0A4R2LK65"/>
<evidence type="ECO:0000256" key="1">
    <source>
        <dbReference type="ARBA" id="ARBA00023015"/>
    </source>
</evidence>
<dbReference type="Proteomes" id="UP000295711">
    <property type="component" value="Unassembled WGS sequence"/>
</dbReference>
<name>A0A4R2LK65_9FIRM</name>
<accession>A0A4R2LK65</accession>
<evidence type="ECO:0000259" key="4">
    <source>
        <dbReference type="PROSITE" id="PS01124"/>
    </source>
</evidence>
<dbReference type="EMBL" id="SLXA01000002">
    <property type="protein sequence ID" value="TCO85935.1"/>
    <property type="molecule type" value="Genomic_DNA"/>
</dbReference>
<dbReference type="PANTHER" id="PTHR47504:SF5">
    <property type="entry name" value="RIGHT ORIGIN-BINDING PROTEIN"/>
    <property type="match status" value="1"/>
</dbReference>
<dbReference type="PROSITE" id="PS01124">
    <property type="entry name" value="HTH_ARAC_FAMILY_2"/>
    <property type="match status" value="1"/>
</dbReference>
<dbReference type="InterPro" id="IPR010499">
    <property type="entry name" value="AraC_E-bd"/>
</dbReference>
<gene>
    <name evidence="5" type="ORF">EV212_102253</name>
</gene>
<dbReference type="GO" id="GO:0043565">
    <property type="term" value="F:sequence-specific DNA binding"/>
    <property type="evidence" value="ECO:0007669"/>
    <property type="project" value="InterPro"/>
</dbReference>
<dbReference type="SUPFAM" id="SSF46689">
    <property type="entry name" value="Homeodomain-like"/>
    <property type="match status" value="2"/>
</dbReference>
<keyword evidence="3" id="KW-0804">Transcription</keyword>
<dbReference type="InterPro" id="IPR029441">
    <property type="entry name" value="Cass2"/>
</dbReference>
<keyword evidence="2" id="KW-0238">DNA-binding</keyword>
<dbReference type="SUPFAM" id="SSF55136">
    <property type="entry name" value="Probable bacterial effector-binding domain"/>
    <property type="match status" value="1"/>
</dbReference>
<dbReference type="PANTHER" id="PTHR47504">
    <property type="entry name" value="RIGHT ORIGIN-BINDING PROTEIN"/>
    <property type="match status" value="1"/>
</dbReference>
<evidence type="ECO:0000256" key="3">
    <source>
        <dbReference type="ARBA" id="ARBA00023163"/>
    </source>
</evidence>
<dbReference type="InterPro" id="IPR020449">
    <property type="entry name" value="Tscrpt_reg_AraC-type_HTH"/>
</dbReference>
<dbReference type="InterPro" id="IPR009057">
    <property type="entry name" value="Homeodomain-like_sf"/>
</dbReference>